<evidence type="ECO:0000313" key="4">
    <source>
        <dbReference type="Proteomes" id="UP001596298"/>
    </source>
</evidence>
<organism evidence="3 4">
    <name type="scientific">Flexivirga alba</name>
    <dbReference type="NCBI Taxonomy" id="702742"/>
    <lineage>
        <taxon>Bacteria</taxon>
        <taxon>Bacillati</taxon>
        <taxon>Actinomycetota</taxon>
        <taxon>Actinomycetes</taxon>
        <taxon>Micrococcales</taxon>
        <taxon>Dermacoccaceae</taxon>
        <taxon>Flexivirga</taxon>
    </lineage>
</organism>
<evidence type="ECO:0000313" key="3">
    <source>
        <dbReference type="EMBL" id="MFC6705257.1"/>
    </source>
</evidence>
<dbReference type="InterPro" id="IPR013538">
    <property type="entry name" value="ASHA1/2-like_C"/>
</dbReference>
<comment type="similarity">
    <text evidence="1">Belongs to the AHA1 family.</text>
</comment>
<sequence length="180" mass="19844">MKTIATTRKLNETSGAVRVEDVYDTDIHDLWEACTKPERLARWIAQVEGDLRPGGVIHATYTSTASGASKIVECDPPRHLLVASVPESSEQRDDLDGDSETEIWLTAEGSKTRLVVEERGLPADKLHFYCAGWQSHLEDLATTLSTGKPVHPGGWSDQRPAAAFDTRFQELIPVYEKAGV</sequence>
<accession>A0ABW2AEQ5</accession>
<proteinExistence type="inferred from homology"/>
<protein>
    <submittedName>
        <fullName evidence="3">SRPBCC domain-containing protein</fullName>
    </submittedName>
</protein>
<gene>
    <name evidence="3" type="ORF">ACFQDH_08250</name>
</gene>
<keyword evidence="4" id="KW-1185">Reference proteome</keyword>
<evidence type="ECO:0000259" key="2">
    <source>
        <dbReference type="Pfam" id="PF08327"/>
    </source>
</evidence>
<reference evidence="4" key="1">
    <citation type="journal article" date="2019" name="Int. J. Syst. Evol. Microbiol.">
        <title>The Global Catalogue of Microorganisms (GCM) 10K type strain sequencing project: providing services to taxonomists for standard genome sequencing and annotation.</title>
        <authorList>
            <consortium name="The Broad Institute Genomics Platform"/>
            <consortium name="The Broad Institute Genome Sequencing Center for Infectious Disease"/>
            <person name="Wu L."/>
            <person name="Ma J."/>
        </authorList>
    </citation>
    <scope>NUCLEOTIDE SEQUENCE [LARGE SCALE GENOMIC DNA]</scope>
    <source>
        <strain evidence="4">CCUG 58127</strain>
    </source>
</reference>
<dbReference type="RefSeq" id="WP_382400230.1">
    <property type="nucleotide sequence ID" value="NZ_JBHSWH010000001.1"/>
</dbReference>
<dbReference type="Gene3D" id="3.30.530.20">
    <property type="match status" value="1"/>
</dbReference>
<dbReference type="Pfam" id="PF08327">
    <property type="entry name" value="AHSA1"/>
    <property type="match status" value="1"/>
</dbReference>
<dbReference type="InterPro" id="IPR023393">
    <property type="entry name" value="START-like_dom_sf"/>
</dbReference>
<dbReference type="SUPFAM" id="SSF55961">
    <property type="entry name" value="Bet v1-like"/>
    <property type="match status" value="1"/>
</dbReference>
<feature type="domain" description="Activator of Hsp90 ATPase homologue 1/2-like C-terminal" evidence="2">
    <location>
        <begin position="25"/>
        <end position="144"/>
    </location>
</feature>
<evidence type="ECO:0000256" key="1">
    <source>
        <dbReference type="ARBA" id="ARBA00006817"/>
    </source>
</evidence>
<name>A0ABW2AEQ5_9MICO</name>
<dbReference type="EMBL" id="JBHSWH010000001">
    <property type="protein sequence ID" value="MFC6705257.1"/>
    <property type="molecule type" value="Genomic_DNA"/>
</dbReference>
<dbReference type="Proteomes" id="UP001596298">
    <property type="component" value="Unassembled WGS sequence"/>
</dbReference>
<comment type="caution">
    <text evidence="3">The sequence shown here is derived from an EMBL/GenBank/DDBJ whole genome shotgun (WGS) entry which is preliminary data.</text>
</comment>